<dbReference type="InterPro" id="IPR005337">
    <property type="entry name" value="RapZ-like"/>
</dbReference>
<reference evidence="2 3" key="1">
    <citation type="submission" date="2019-06" db="EMBL/GenBank/DDBJ databases">
        <title>Sequencing the genomes of 1000 actinobacteria strains.</title>
        <authorList>
            <person name="Klenk H.-P."/>
        </authorList>
    </citation>
    <scope>NUCLEOTIDE SEQUENCE [LARGE SCALE GENOMIC DNA]</scope>
    <source>
        <strain evidence="2 3">DSM 44826</strain>
    </source>
</reference>
<evidence type="ECO:0000313" key="3">
    <source>
        <dbReference type="Proteomes" id="UP000317940"/>
    </source>
</evidence>
<dbReference type="RefSeq" id="WP_145904047.1">
    <property type="nucleotide sequence ID" value="NZ_BAAAMZ010000008.1"/>
</dbReference>
<feature type="domain" description="RapZ C-terminal" evidence="1">
    <location>
        <begin position="5"/>
        <end position="121"/>
    </location>
</feature>
<sequence>MGKLIRIESFGFLHGAPPEGAHMVLDLRHHFRDPHVDPELKYLTAHDEPVRRAVLATPGIRDLVTAVGWAVEAFDLGPADGELLIAVGCAGGRHRAATVAMALSGLLTVRGFRTELTHRDLGKQVVERARTGPER</sequence>
<dbReference type="EMBL" id="VIWT01000001">
    <property type="protein sequence ID" value="TWF97521.1"/>
    <property type="molecule type" value="Genomic_DNA"/>
</dbReference>
<dbReference type="OrthoDB" id="3217588at2"/>
<proteinExistence type="predicted"/>
<dbReference type="PANTHER" id="PTHR30448">
    <property type="entry name" value="RNASE ADAPTER PROTEIN RAPZ"/>
    <property type="match status" value="1"/>
</dbReference>
<dbReference type="GO" id="GO:0005524">
    <property type="term" value="F:ATP binding"/>
    <property type="evidence" value="ECO:0007669"/>
    <property type="project" value="InterPro"/>
</dbReference>
<evidence type="ECO:0000313" key="2">
    <source>
        <dbReference type="EMBL" id="TWF97521.1"/>
    </source>
</evidence>
<comment type="caution">
    <text evidence="2">The sequence shown here is derived from an EMBL/GenBank/DDBJ whole genome shotgun (WGS) entry which is preliminary data.</text>
</comment>
<dbReference type="InterPro" id="IPR053931">
    <property type="entry name" value="RapZ_C"/>
</dbReference>
<evidence type="ECO:0000259" key="1">
    <source>
        <dbReference type="Pfam" id="PF22740"/>
    </source>
</evidence>
<organism evidence="2 3">
    <name type="scientific">Kitasatospora viridis</name>
    <dbReference type="NCBI Taxonomy" id="281105"/>
    <lineage>
        <taxon>Bacteria</taxon>
        <taxon>Bacillati</taxon>
        <taxon>Actinomycetota</taxon>
        <taxon>Actinomycetes</taxon>
        <taxon>Kitasatosporales</taxon>
        <taxon>Streptomycetaceae</taxon>
        <taxon>Kitasatospora</taxon>
    </lineage>
</organism>
<dbReference type="Proteomes" id="UP000317940">
    <property type="component" value="Unassembled WGS sequence"/>
</dbReference>
<accession>A0A561UDT9</accession>
<gene>
    <name evidence="2" type="ORF">FHX73_111302</name>
</gene>
<dbReference type="PANTHER" id="PTHR30448:SF0">
    <property type="entry name" value="RNASE ADAPTER PROTEIN RAPZ"/>
    <property type="match status" value="1"/>
</dbReference>
<name>A0A561UDT9_9ACTN</name>
<dbReference type="AlphaFoldDB" id="A0A561UDT9"/>
<keyword evidence="3" id="KW-1185">Reference proteome</keyword>
<protein>
    <submittedName>
        <fullName evidence="2">UPF0042 nucleotide-binding protein</fullName>
    </submittedName>
</protein>
<dbReference type="Pfam" id="PF22740">
    <property type="entry name" value="PapZ_C"/>
    <property type="match status" value="1"/>
</dbReference>